<evidence type="ECO:0000256" key="1">
    <source>
        <dbReference type="SAM" id="MobiDB-lite"/>
    </source>
</evidence>
<accession>A0A0C3G6S1</accession>
<dbReference type="InParanoid" id="A0A0C3G6S1"/>
<dbReference type="Proteomes" id="UP000054166">
    <property type="component" value="Unassembled WGS sequence"/>
</dbReference>
<evidence type="ECO:0000313" key="3">
    <source>
        <dbReference type="EMBL" id="KIM91955.1"/>
    </source>
</evidence>
<reference evidence="4" key="2">
    <citation type="submission" date="2015-01" db="EMBL/GenBank/DDBJ databases">
        <title>Evolutionary Origins and Diversification of the Mycorrhizal Mutualists.</title>
        <authorList>
            <consortium name="DOE Joint Genome Institute"/>
            <consortium name="Mycorrhizal Genomics Consortium"/>
            <person name="Kohler A."/>
            <person name="Kuo A."/>
            <person name="Nagy L.G."/>
            <person name="Floudas D."/>
            <person name="Copeland A."/>
            <person name="Barry K.W."/>
            <person name="Cichocki N."/>
            <person name="Veneault-Fourrey C."/>
            <person name="LaButti K."/>
            <person name="Lindquist E.A."/>
            <person name="Lipzen A."/>
            <person name="Lundell T."/>
            <person name="Morin E."/>
            <person name="Murat C."/>
            <person name="Riley R."/>
            <person name="Ohm R."/>
            <person name="Sun H."/>
            <person name="Tunlid A."/>
            <person name="Henrissat B."/>
            <person name="Grigoriev I.V."/>
            <person name="Hibbett D.S."/>
            <person name="Martin F."/>
        </authorList>
    </citation>
    <scope>NUCLEOTIDE SEQUENCE [LARGE SCALE GENOMIC DNA]</scope>
    <source>
        <strain evidence="4">F 1598</strain>
    </source>
</reference>
<protein>
    <submittedName>
        <fullName evidence="3">Uncharacterized protein</fullName>
    </submittedName>
</protein>
<name>A0A0C3G6S1_PILCF</name>
<reference evidence="3 4" key="1">
    <citation type="submission" date="2014-04" db="EMBL/GenBank/DDBJ databases">
        <authorList>
            <consortium name="DOE Joint Genome Institute"/>
            <person name="Kuo A."/>
            <person name="Tarkka M."/>
            <person name="Buscot F."/>
            <person name="Kohler A."/>
            <person name="Nagy L.G."/>
            <person name="Floudas D."/>
            <person name="Copeland A."/>
            <person name="Barry K.W."/>
            <person name="Cichocki N."/>
            <person name="Veneault-Fourrey C."/>
            <person name="LaButti K."/>
            <person name="Lindquist E.A."/>
            <person name="Lipzen A."/>
            <person name="Lundell T."/>
            <person name="Morin E."/>
            <person name="Murat C."/>
            <person name="Sun H."/>
            <person name="Tunlid A."/>
            <person name="Henrissat B."/>
            <person name="Grigoriev I.V."/>
            <person name="Hibbett D.S."/>
            <person name="Martin F."/>
            <person name="Nordberg H.P."/>
            <person name="Cantor M.N."/>
            <person name="Hua S.X."/>
        </authorList>
    </citation>
    <scope>NUCLEOTIDE SEQUENCE [LARGE SCALE GENOMIC DNA]</scope>
    <source>
        <strain evidence="3 4">F 1598</strain>
    </source>
</reference>
<dbReference type="OrthoDB" id="3883941at2759"/>
<dbReference type="HOGENOM" id="CLU_1001543_0_0_1"/>
<keyword evidence="2" id="KW-1133">Transmembrane helix</keyword>
<gene>
    <name evidence="3" type="ORF">PILCRDRAFT_57720</name>
</gene>
<dbReference type="EMBL" id="KN832970">
    <property type="protein sequence ID" value="KIM91955.1"/>
    <property type="molecule type" value="Genomic_DNA"/>
</dbReference>
<sequence length="278" mass="30617">MVSPRVLRLRHTVTRSRTRLPNLHKPYSTERPSFRGSFASHIAAGVCGGLIVIAGAYSWYHFSGIKRTVDATKSFRTYIEISAQALSNKSKTSSSAALAYLRKAAKSYVAIVPGAGFFVDAAFDSVDEVFEAHQEEASAITQRAYDQVRAITRQNDDSLETAVKVTDVLKKYLVDLHELGMKAGGSVIDPMWEKYPAAKEKLDGAFDELRRLAEQGGPGAKRMFDDTQQRVKSILTNNVGSDALVRAGNIVREKTRKLRKEVDPSKVEPSTTDDDSSS</sequence>
<evidence type="ECO:0000256" key="2">
    <source>
        <dbReference type="SAM" id="Phobius"/>
    </source>
</evidence>
<dbReference type="AlphaFoldDB" id="A0A0C3G6S1"/>
<organism evidence="3 4">
    <name type="scientific">Piloderma croceum (strain F 1598)</name>
    <dbReference type="NCBI Taxonomy" id="765440"/>
    <lineage>
        <taxon>Eukaryota</taxon>
        <taxon>Fungi</taxon>
        <taxon>Dikarya</taxon>
        <taxon>Basidiomycota</taxon>
        <taxon>Agaricomycotina</taxon>
        <taxon>Agaricomycetes</taxon>
        <taxon>Agaricomycetidae</taxon>
        <taxon>Atheliales</taxon>
        <taxon>Atheliaceae</taxon>
        <taxon>Piloderma</taxon>
    </lineage>
</organism>
<keyword evidence="2" id="KW-0812">Transmembrane</keyword>
<feature type="transmembrane region" description="Helical" evidence="2">
    <location>
        <begin position="38"/>
        <end position="60"/>
    </location>
</feature>
<keyword evidence="2" id="KW-0472">Membrane</keyword>
<evidence type="ECO:0000313" key="4">
    <source>
        <dbReference type="Proteomes" id="UP000054166"/>
    </source>
</evidence>
<feature type="region of interest" description="Disordered" evidence="1">
    <location>
        <begin position="256"/>
        <end position="278"/>
    </location>
</feature>
<proteinExistence type="predicted"/>
<keyword evidence="4" id="KW-1185">Reference proteome</keyword>
<dbReference type="STRING" id="765440.A0A0C3G6S1"/>